<proteinExistence type="predicted"/>
<dbReference type="Gene3D" id="3.30.450.20">
    <property type="entry name" value="PAS domain"/>
    <property type="match status" value="1"/>
</dbReference>
<evidence type="ECO:0000256" key="2">
    <source>
        <dbReference type="ARBA" id="ARBA00023125"/>
    </source>
</evidence>
<keyword evidence="5" id="KW-1185">Reference proteome</keyword>
<dbReference type="CDD" id="cd06170">
    <property type="entry name" value="LuxR_C_like"/>
    <property type="match status" value="1"/>
</dbReference>
<sequence>MSIDPLISDPRMAFVFDKAPVGLCVSEHRIIRRCNEKFAAIFGYEVSEIEGQSFAMLYPTFSEFERIGQLSQTSMRASGLYSDDRIMRRKSGQLSWFHSVGQSMDPDVPFAVAVWMFEDLEATRPVTVELTARERDVASLLVTGATAKTIARTLGLSPRTVEHYRTKLINKYDVRTTHELISRLVGPVR</sequence>
<dbReference type="PANTHER" id="PTHR44688">
    <property type="entry name" value="DNA-BINDING TRANSCRIPTIONAL ACTIVATOR DEVR_DOSR"/>
    <property type="match status" value="1"/>
</dbReference>
<keyword evidence="1" id="KW-0805">Transcription regulation</keyword>
<dbReference type="PROSITE" id="PS50043">
    <property type="entry name" value="HTH_LUXR_2"/>
    <property type="match status" value="1"/>
</dbReference>
<evidence type="ECO:0000313" key="4">
    <source>
        <dbReference type="EMBL" id="ARN19174.1"/>
    </source>
</evidence>
<organism evidence="4 5">
    <name type="scientific">Piscinibacter gummiphilus</name>
    <dbReference type="NCBI Taxonomy" id="946333"/>
    <lineage>
        <taxon>Bacteria</taxon>
        <taxon>Pseudomonadati</taxon>
        <taxon>Pseudomonadota</taxon>
        <taxon>Betaproteobacteria</taxon>
        <taxon>Burkholderiales</taxon>
        <taxon>Sphaerotilaceae</taxon>
        <taxon>Piscinibacter</taxon>
    </lineage>
</organism>
<accession>A0A1W6L4K8</accession>
<dbReference type="GO" id="GO:0003677">
    <property type="term" value="F:DNA binding"/>
    <property type="evidence" value="ECO:0007669"/>
    <property type="project" value="UniProtKB-KW"/>
</dbReference>
<keyword evidence="2" id="KW-0238">DNA-binding</keyword>
<dbReference type="InterPro" id="IPR036388">
    <property type="entry name" value="WH-like_DNA-bd_sf"/>
</dbReference>
<dbReference type="Proteomes" id="UP000193427">
    <property type="component" value="Chromosome"/>
</dbReference>
<dbReference type="SUPFAM" id="SSF46894">
    <property type="entry name" value="C-terminal effector domain of the bipartite response regulators"/>
    <property type="match status" value="1"/>
</dbReference>
<dbReference type="Pfam" id="PF13426">
    <property type="entry name" value="PAS_9"/>
    <property type="match status" value="1"/>
</dbReference>
<dbReference type="STRING" id="946333.A4W93_04175"/>
<dbReference type="AlphaFoldDB" id="A0A1W6L4K8"/>
<dbReference type="RefSeq" id="WP_085749423.1">
    <property type="nucleotide sequence ID" value="NZ_CP015118.1"/>
</dbReference>
<dbReference type="InterPro" id="IPR000014">
    <property type="entry name" value="PAS"/>
</dbReference>
<dbReference type="PANTHER" id="PTHR44688:SF16">
    <property type="entry name" value="DNA-BINDING TRANSCRIPTIONAL ACTIVATOR DEVR_DOSR"/>
    <property type="match status" value="1"/>
</dbReference>
<dbReference type="InterPro" id="IPR035965">
    <property type="entry name" value="PAS-like_dom_sf"/>
</dbReference>
<dbReference type="KEGG" id="rgu:A4W93_04175"/>
<protein>
    <submittedName>
        <fullName evidence="4">Uncharacterized protein</fullName>
    </submittedName>
</protein>
<dbReference type="Gene3D" id="1.10.10.10">
    <property type="entry name" value="Winged helix-like DNA-binding domain superfamily/Winged helix DNA-binding domain"/>
    <property type="match status" value="1"/>
</dbReference>
<dbReference type="InterPro" id="IPR000792">
    <property type="entry name" value="Tscrpt_reg_LuxR_C"/>
</dbReference>
<dbReference type="InterPro" id="IPR016032">
    <property type="entry name" value="Sig_transdc_resp-reg_C-effctor"/>
</dbReference>
<evidence type="ECO:0000256" key="1">
    <source>
        <dbReference type="ARBA" id="ARBA00023015"/>
    </source>
</evidence>
<dbReference type="SMART" id="SM00421">
    <property type="entry name" value="HTH_LUXR"/>
    <property type="match status" value="1"/>
</dbReference>
<keyword evidence="3" id="KW-0804">Transcription</keyword>
<evidence type="ECO:0000256" key="3">
    <source>
        <dbReference type="ARBA" id="ARBA00023163"/>
    </source>
</evidence>
<dbReference type="EMBL" id="CP015118">
    <property type="protein sequence ID" value="ARN19174.1"/>
    <property type="molecule type" value="Genomic_DNA"/>
</dbReference>
<dbReference type="NCBIfam" id="TIGR00229">
    <property type="entry name" value="sensory_box"/>
    <property type="match status" value="1"/>
</dbReference>
<dbReference type="PRINTS" id="PR00038">
    <property type="entry name" value="HTHLUXR"/>
</dbReference>
<name>A0A1W6L4K8_9BURK</name>
<dbReference type="CDD" id="cd00130">
    <property type="entry name" value="PAS"/>
    <property type="match status" value="1"/>
</dbReference>
<dbReference type="SMART" id="SM00091">
    <property type="entry name" value="PAS"/>
    <property type="match status" value="1"/>
</dbReference>
<dbReference type="SUPFAM" id="SSF55785">
    <property type="entry name" value="PYP-like sensor domain (PAS domain)"/>
    <property type="match status" value="1"/>
</dbReference>
<gene>
    <name evidence="4" type="ORF">A4W93_04175</name>
</gene>
<reference evidence="4 5" key="1">
    <citation type="submission" date="2016-04" db="EMBL/GenBank/DDBJ databases">
        <title>Complete genome sequence of natural rubber-degrading, novel Gram-negative bacterium, Rhizobacter gummiphilus strain NS21.</title>
        <authorList>
            <person name="Tabata M."/>
            <person name="Kasai D."/>
            <person name="Fukuda M."/>
        </authorList>
    </citation>
    <scope>NUCLEOTIDE SEQUENCE [LARGE SCALE GENOMIC DNA]</scope>
    <source>
        <strain evidence="4 5">NS21</strain>
    </source>
</reference>
<dbReference type="Pfam" id="PF00196">
    <property type="entry name" value="GerE"/>
    <property type="match status" value="1"/>
</dbReference>
<evidence type="ECO:0000313" key="5">
    <source>
        <dbReference type="Proteomes" id="UP000193427"/>
    </source>
</evidence>
<dbReference type="GO" id="GO:0006355">
    <property type="term" value="P:regulation of DNA-templated transcription"/>
    <property type="evidence" value="ECO:0007669"/>
    <property type="project" value="InterPro"/>
</dbReference>